<feature type="region of interest" description="Disordered" evidence="6">
    <location>
        <begin position="828"/>
        <end position="874"/>
    </location>
</feature>
<dbReference type="Proteomes" id="UP000759537">
    <property type="component" value="Unassembled WGS sequence"/>
</dbReference>
<dbReference type="GO" id="GO:0008017">
    <property type="term" value="F:microtubule binding"/>
    <property type="evidence" value="ECO:0007669"/>
    <property type="project" value="TreeGrafter"/>
</dbReference>
<dbReference type="GO" id="GO:0090307">
    <property type="term" value="P:mitotic spindle assembly"/>
    <property type="evidence" value="ECO:0007669"/>
    <property type="project" value="TreeGrafter"/>
</dbReference>
<keyword evidence="4" id="KW-0493">Microtubule</keyword>
<dbReference type="InterPro" id="IPR034085">
    <property type="entry name" value="TOG"/>
</dbReference>
<feature type="domain" description="TOG" evidence="7">
    <location>
        <begin position="365"/>
        <end position="612"/>
    </location>
</feature>
<dbReference type="GO" id="GO:0051301">
    <property type="term" value="P:cell division"/>
    <property type="evidence" value="ECO:0007669"/>
    <property type="project" value="UniProtKB-KW"/>
</dbReference>
<sequence>MDESNVSKLLQQCKASDVEVKIDSMTRLQAEFENGATIPDADAVIQTFRACLRISHQHLQAATLSALPSLLPLLLSNVQTRSVAPSASASASTSSAGSSSIDSYTLRQALIAFLPTGGIIDRLGDAREKSREKARESLAILGGLAFRAGGGSTLTASKSGKTQETALQTFERLLKEIGLTSKAWRVREQSVLTLVDIRRAHHLFPIRPYLPLLVGTLEDSDSTVRETAKTSVVILFTGPGASDAARADLKRELAKKGVRKTIVDTVLTKVLGSDNGSTAAGEGTEAPGASQSQVATKKEYVPPSLALQAQKSVGGSDFPAPGPSTVSRTASHNSVKELSRPDSRAAAASPIPSGGDTTANVQAVYVASSRDLDTEFAEMLKSFEGKETEHNWASRDRAVTRMRGMLKGDVHTRYAETFISHLKSFIDASLKTLASLRTIVATNTCSLYNELAVALGTGLDPYVDTILSNLLRMAGFTKKIVAQTSQATADIIIKNTSPQPRTVVPIFWTGLQDKTPQGRSLNIEHVKVYLDFHGSRAKTMVEASGMFDTLEKCIKKALTDANAGARQNARAAFWSFEALWKERGRMVLEAQDGTSRKQLEKACPNQQDLPEVQPSTPQAKKSSLAAAIAASRAKAKVIATAPPTLRHQATSAARTMSPPKRSLSPSLSTGSVSGRATPTSPSLPSRSRVSTHPPRTRTVSRNMTTTSHSRTSSGESSNSASYLGHRVVPVPFSSPPRGSVLRQAIQTALPSSPPSQPTSETLRSSASRRSAEHEHEQQQRSASFGRSLYLQDLDDTDPANNDLLTAIAIPLPDDADSDLDMDESNLVSFSSPYEKFPPEPQPKSRTDSQSPTSNGHQPGLDPSSGSVSPPVSLPQPVVEDALRARAEQAQSAAERLLELVEPEGVAQPPASLLLNNTTASHTAKVQIPSLMAQMRPPSTPVNQSAAIRKQAAAFRDSPMQQGAPSLMTDMLRTTTARADGTWWRKRTALFNQRNPLFASNTIDASTELQGYITALDQGTGDVSTLKKLATFCVAHPSVDAISPLSSSLSMPASPSPFISSAGILPSLKPELWTENRSFSRLFNALQKFLSPDKGEELLQYGLIVLWEMLEYLTLPMEGHETEVFTILLTVRYSNKQQVFEATNTIRDALTSRVEAVYGLTILHAALVSFRASPIPPSCSEETKASSYAFGLIALAKFALRLPAEVLEEELPRLKHTLVAALTDTTSLVVREAAAAAIIAAQVVLRDDAHLFALLDGLADDKKNLLTYLFDKHGVRGMTGSGSVDRLEREMRRLDGRTGTPIRASARSLT</sequence>
<feature type="compositionally biased region" description="Low complexity" evidence="6">
    <location>
        <begin position="862"/>
        <end position="874"/>
    </location>
</feature>
<evidence type="ECO:0000256" key="2">
    <source>
        <dbReference type="ARBA" id="ARBA00009549"/>
    </source>
</evidence>
<evidence type="ECO:0000256" key="4">
    <source>
        <dbReference type="ARBA" id="ARBA00022701"/>
    </source>
</evidence>
<feature type="compositionally biased region" description="Low complexity" evidence="6">
    <location>
        <begin position="657"/>
        <end position="691"/>
    </location>
</feature>
<feature type="compositionally biased region" description="Basic and acidic residues" evidence="6">
    <location>
        <begin position="334"/>
        <end position="343"/>
    </location>
</feature>
<accession>A0A9P5N3G5</accession>
<evidence type="ECO:0000313" key="9">
    <source>
        <dbReference type="Proteomes" id="UP000759537"/>
    </source>
</evidence>
<name>A0A9P5N3G5_9AGAM</name>
<dbReference type="InterPro" id="IPR024395">
    <property type="entry name" value="CLASP_N_dom"/>
</dbReference>
<dbReference type="SMART" id="SM01349">
    <property type="entry name" value="TOG"/>
    <property type="match status" value="2"/>
</dbReference>
<evidence type="ECO:0000256" key="3">
    <source>
        <dbReference type="ARBA" id="ARBA00022618"/>
    </source>
</evidence>
<feature type="compositionally biased region" description="Low complexity" evidence="6">
    <location>
        <begin position="344"/>
        <end position="354"/>
    </location>
</feature>
<comment type="subcellular location">
    <subcellularLocation>
        <location evidence="1">Cytoplasm</location>
        <location evidence="1">Cytoskeleton</location>
        <location evidence="1">Spindle</location>
    </subcellularLocation>
</comment>
<evidence type="ECO:0000256" key="6">
    <source>
        <dbReference type="SAM" id="MobiDB-lite"/>
    </source>
</evidence>
<comment type="caution">
    <text evidence="8">The sequence shown here is derived from an EMBL/GenBank/DDBJ whole genome shotgun (WGS) entry which is preliminary data.</text>
</comment>
<keyword evidence="5" id="KW-0131">Cell cycle</keyword>
<comment type="similarity">
    <text evidence="2">Belongs to the CLASP family.</text>
</comment>
<feature type="domain" description="TOG" evidence="7">
    <location>
        <begin position="14"/>
        <end position="262"/>
    </location>
</feature>
<feature type="region of interest" description="Disordered" evidence="6">
    <location>
        <begin position="748"/>
        <end position="785"/>
    </location>
</feature>
<evidence type="ECO:0000256" key="5">
    <source>
        <dbReference type="ARBA" id="ARBA00022776"/>
    </source>
</evidence>
<dbReference type="InterPro" id="IPR016024">
    <property type="entry name" value="ARM-type_fold"/>
</dbReference>
<dbReference type="Gene3D" id="1.25.10.10">
    <property type="entry name" value="Leucine-rich Repeat Variant"/>
    <property type="match status" value="3"/>
</dbReference>
<dbReference type="Pfam" id="PF12348">
    <property type="entry name" value="CLASP_N"/>
    <property type="match status" value="1"/>
</dbReference>
<dbReference type="SUPFAM" id="SSF48371">
    <property type="entry name" value="ARM repeat"/>
    <property type="match status" value="2"/>
</dbReference>
<feature type="region of interest" description="Disordered" evidence="6">
    <location>
        <begin position="603"/>
        <end position="624"/>
    </location>
</feature>
<feature type="compositionally biased region" description="Low complexity" evidence="6">
    <location>
        <begin position="704"/>
        <end position="721"/>
    </location>
</feature>
<dbReference type="GO" id="GO:0005876">
    <property type="term" value="C:spindle microtubule"/>
    <property type="evidence" value="ECO:0007669"/>
    <property type="project" value="TreeGrafter"/>
</dbReference>
<feature type="compositionally biased region" description="Polar residues" evidence="6">
    <location>
        <begin position="324"/>
        <end position="333"/>
    </location>
</feature>
<feature type="compositionally biased region" description="Low complexity" evidence="6">
    <location>
        <begin position="757"/>
        <end position="768"/>
    </location>
</feature>
<dbReference type="PANTHER" id="PTHR21567">
    <property type="entry name" value="CLASP"/>
    <property type="match status" value="1"/>
</dbReference>
<feature type="compositionally biased region" description="Basic and acidic residues" evidence="6">
    <location>
        <begin position="769"/>
        <end position="778"/>
    </location>
</feature>
<feature type="region of interest" description="Disordered" evidence="6">
    <location>
        <begin position="311"/>
        <end position="354"/>
    </location>
</feature>
<dbReference type="PANTHER" id="PTHR21567:SF9">
    <property type="entry name" value="CLIP-ASSOCIATING PROTEIN"/>
    <property type="match status" value="1"/>
</dbReference>
<evidence type="ECO:0000259" key="7">
    <source>
        <dbReference type="SMART" id="SM01349"/>
    </source>
</evidence>
<feature type="region of interest" description="Disordered" evidence="6">
    <location>
        <begin position="639"/>
        <end position="721"/>
    </location>
</feature>
<dbReference type="OrthoDB" id="46159at2759"/>
<feature type="compositionally biased region" description="Low complexity" evidence="6">
    <location>
        <begin position="276"/>
        <end position="290"/>
    </location>
</feature>
<evidence type="ECO:0000313" key="8">
    <source>
        <dbReference type="EMBL" id="KAF8485019.1"/>
    </source>
</evidence>
<evidence type="ECO:0000256" key="1">
    <source>
        <dbReference type="ARBA" id="ARBA00004186"/>
    </source>
</evidence>
<feature type="region of interest" description="Disordered" evidence="6">
    <location>
        <begin position="273"/>
        <end position="297"/>
    </location>
</feature>
<reference evidence="8" key="2">
    <citation type="journal article" date="2020" name="Nat. Commun.">
        <title>Large-scale genome sequencing of mycorrhizal fungi provides insights into the early evolution of symbiotic traits.</title>
        <authorList>
            <person name="Miyauchi S."/>
            <person name="Kiss E."/>
            <person name="Kuo A."/>
            <person name="Drula E."/>
            <person name="Kohler A."/>
            <person name="Sanchez-Garcia M."/>
            <person name="Morin E."/>
            <person name="Andreopoulos B."/>
            <person name="Barry K.W."/>
            <person name="Bonito G."/>
            <person name="Buee M."/>
            <person name="Carver A."/>
            <person name="Chen C."/>
            <person name="Cichocki N."/>
            <person name="Clum A."/>
            <person name="Culley D."/>
            <person name="Crous P.W."/>
            <person name="Fauchery L."/>
            <person name="Girlanda M."/>
            <person name="Hayes R.D."/>
            <person name="Keri Z."/>
            <person name="LaButti K."/>
            <person name="Lipzen A."/>
            <person name="Lombard V."/>
            <person name="Magnuson J."/>
            <person name="Maillard F."/>
            <person name="Murat C."/>
            <person name="Nolan M."/>
            <person name="Ohm R.A."/>
            <person name="Pangilinan J."/>
            <person name="Pereira M.F."/>
            <person name="Perotto S."/>
            <person name="Peter M."/>
            <person name="Pfister S."/>
            <person name="Riley R."/>
            <person name="Sitrit Y."/>
            <person name="Stielow J.B."/>
            <person name="Szollosi G."/>
            <person name="Zifcakova L."/>
            <person name="Stursova M."/>
            <person name="Spatafora J.W."/>
            <person name="Tedersoo L."/>
            <person name="Vaario L.M."/>
            <person name="Yamada A."/>
            <person name="Yan M."/>
            <person name="Wang P."/>
            <person name="Xu J."/>
            <person name="Bruns T."/>
            <person name="Baldrian P."/>
            <person name="Vilgalys R."/>
            <person name="Dunand C."/>
            <person name="Henrissat B."/>
            <person name="Grigoriev I.V."/>
            <person name="Hibbett D."/>
            <person name="Nagy L.G."/>
            <person name="Martin F.M."/>
        </authorList>
    </citation>
    <scope>NUCLEOTIDE SEQUENCE</scope>
    <source>
        <strain evidence="8">Prilba</strain>
    </source>
</reference>
<dbReference type="InterPro" id="IPR011989">
    <property type="entry name" value="ARM-like"/>
</dbReference>
<dbReference type="EMBL" id="WHVB01000003">
    <property type="protein sequence ID" value="KAF8485019.1"/>
    <property type="molecule type" value="Genomic_DNA"/>
</dbReference>
<organism evidence="8 9">
    <name type="scientific">Russula ochroleuca</name>
    <dbReference type="NCBI Taxonomy" id="152965"/>
    <lineage>
        <taxon>Eukaryota</taxon>
        <taxon>Fungi</taxon>
        <taxon>Dikarya</taxon>
        <taxon>Basidiomycota</taxon>
        <taxon>Agaricomycotina</taxon>
        <taxon>Agaricomycetes</taxon>
        <taxon>Russulales</taxon>
        <taxon>Russulaceae</taxon>
        <taxon>Russula</taxon>
    </lineage>
</organism>
<dbReference type="GO" id="GO:0005881">
    <property type="term" value="C:cytoplasmic microtubule"/>
    <property type="evidence" value="ECO:0007669"/>
    <property type="project" value="TreeGrafter"/>
</dbReference>
<protein>
    <submittedName>
        <fullName evidence="8">Clasp N terminal-domain-containing protein</fullName>
    </submittedName>
</protein>
<dbReference type="GO" id="GO:1990023">
    <property type="term" value="C:mitotic spindle midzone"/>
    <property type="evidence" value="ECO:0007669"/>
    <property type="project" value="TreeGrafter"/>
</dbReference>
<gene>
    <name evidence="8" type="ORF">DFH94DRAFT_717709</name>
</gene>
<keyword evidence="5" id="KW-0498">Mitosis</keyword>
<feature type="compositionally biased region" description="Polar residues" evidence="6">
    <location>
        <begin position="604"/>
        <end position="618"/>
    </location>
</feature>
<proteinExistence type="inferred from homology"/>
<dbReference type="GO" id="GO:0005815">
    <property type="term" value="C:microtubule organizing center"/>
    <property type="evidence" value="ECO:0007669"/>
    <property type="project" value="TreeGrafter"/>
</dbReference>
<keyword evidence="9" id="KW-1185">Reference proteome</keyword>
<feature type="compositionally biased region" description="Polar residues" evidence="6">
    <location>
        <begin position="847"/>
        <end position="856"/>
    </location>
</feature>
<reference evidence="8" key="1">
    <citation type="submission" date="2019-10" db="EMBL/GenBank/DDBJ databases">
        <authorList>
            <consortium name="DOE Joint Genome Institute"/>
            <person name="Kuo A."/>
            <person name="Miyauchi S."/>
            <person name="Kiss E."/>
            <person name="Drula E."/>
            <person name="Kohler A."/>
            <person name="Sanchez-Garcia M."/>
            <person name="Andreopoulos B."/>
            <person name="Barry K.W."/>
            <person name="Bonito G."/>
            <person name="Buee M."/>
            <person name="Carver A."/>
            <person name="Chen C."/>
            <person name="Cichocki N."/>
            <person name="Clum A."/>
            <person name="Culley D."/>
            <person name="Crous P.W."/>
            <person name="Fauchery L."/>
            <person name="Girlanda M."/>
            <person name="Hayes R."/>
            <person name="Keri Z."/>
            <person name="LaButti K."/>
            <person name="Lipzen A."/>
            <person name="Lombard V."/>
            <person name="Magnuson J."/>
            <person name="Maillard F."/>
            <person name="Morin E."/>
            <person name="Murat C."/>
            <person name="Nolan M."/>
            <person name="Ohm R."/>
            <person name="Pangilinan J."/>
            <person name="Pereira M."/>
            <person name="Perotto S."/>
            <person name="Peter M."/>
            <person name="Riley R."/>
            <person name="Sitrit Y."/>
            <person name="Stielow B."/>
            <person name="Szollosi G."/>
            <person name="Zifcakova L."/>
            <person name="Stursova M."/>
            <person name="Spatafora J.W."/>
            <person name="Tedersoo L."/>
            <person name="Vaario L.-M."/>
            <person name="Yamada A."/>
            <person name="Yan M."/>
            <person name="Wang P."/>
            <person name="Xu J."/>
            <person name="Bruns T."/>
            <person name="Baldrian P."/>
            <person name="Vilgalys R."/>
            <person name="Henrissat B."/>
            <person name="Grigoriev I.V."/>
            <person name="Hibbett D."/>
            <person name="Nagy L.G."/>
            <person name="Martin F.M."/>
        </authorList>
    </citation>
    <scope>NUCLEOTIDE SEQUENCE</scope>
    <source>
        <strain evidence="8">Prilba</strain>
    </source>
</reference>
<keyword evidence="3" id="KW-0132">Cell division</keyword>